<dbReference type="AlphaFoldDB" id="A0A8K0TMU8"/>
<evidence type="ECO:0008006" key="10">
    <source>
        <dbReference type="Google" id="ProtNLM"/>
    </source>
</evidence>
<feature type="compositionally biased region" description="Basic and acidic residues" evidence="6">
    <location>
        <begin position="404"/>
        <end position="419"/>
    </location>
</feature>
<dbReference type="Pfam" id="PF07946">
    <property type="entry name" value="CCDC47"/>
    <property type="match status" value="1"/>
</dbReference>
<comment type="caution">
    <text evidence="8">The sequence shown here is derived from an EMBL/GenBank/DDBJ whole genome shotgun (WGS) entry which is preliminary data.</text>
</comment>
<dbReference type="Proteomes" id="UP000813385">
    <property type="component" value="Unassembled WGS sequence"/>
</dbReference>
<protein>
    <recommendedName>
        <fullName evidence="10">DUF1682-domain-containing protein</fullName>
    </recommendedName>
</protein>
<gene>
    <name evidence="8" type="ORF">B0T11DRAFT_322827</name>
</gene>
<reference evidence="8" key="1">
    <citation type="journal article" date="2021" name="Nat. Commun.">
        <title>Genetic determinants of endophytism in the Arabidopsis root mycobiome.</title>
        <authorList>
            <person name="Mesny F."/>
            <person name="Miyauchi S."/>
            <person name="Thiergart T."/>
            <person name="Pickel B."/>
            <person name="Atanasova L."/>
            <person name="Karlsson M."/>
            <person name="Huettel B."/>
            <person name="Barry K.W."/>
            <person name="Haridas S."/>
            <person name="Chen C."/>
            <person name="Bauer D."/>
            <person name="Andreopoulos W."/>
            <person name="Pangilinan J."/>
            <person name="LaButti K."/>
            <person name="Riley R."/>
            <person name="Lipzen A."/>
            <person name="Clum A."/>
            <person name="Drula E."/>
            <person name="Henrissat B."/>
            <person name="Kohler A."/>
            <person name="Grigoriev I.V."/>
            <person name="Martin F.M."/>
            <person name="Hacquard S."/>
        </authorList>
    </citation>
    <scope>NUCLEOTIDE SEQUENCE</scope>
    <source>
        <strain evidence="8">MPI-CAGE-AT-0016</strain>
    </source>
</reference>
<name>A0A8K0TMU8_9PEZI</name>
<keyword evidence="9" id="KW-1185">Reference proteome</keyword>
<proteinExistence type="predicted"/>
<keyword evidence="2 7" id="KW-0812">Transmembrane</keyword>
<feature type="transmembrane region" description="Helical" evidence="7">
    <location>
        <begin position="73"/>
        <end position="92"/>
    </location>
</feature>
<keyword evidence="5" id="KW-0175">Coiled coil</keyword>
<dbReference type="PANTHER" id="PTHR12883">
    <property type="entry name" value="ADIPOCYTE-SPECIFIC PROTEIN 4-RELATED"/>
    <property type="match status" value="1"/>
</dbReference>
<feature type="coiled-coil region" evidence="5">
    <location>
        <begin position="359"/>
        <end position="386"/>
    </location>
</feature>
<feature type="region of interest" description="Disordered" evidence="6">
    <location>
        <begin position="404"/>
        <end position="428"/>
    </location>
</feature>
<keyword evidence="4 7" id="KW-0472">Membrane</keyword>
<keyword evidence="3 7" id="KW-1133">Transmembrane helix</keyword>
<dbReference type="EMBL" id="JAGPXD010000001">
    <property type="protein sequence ID" value="KAH7374710.1"/>
    <property type="molecule type" value="Genomic_DNA"/>
</dbReference>
<dbReference type="GO" id="GO:0016020">
    <property type="term" value="C:membrane"/>
    <property type="evidence" value="ECO:0007669"/>
    <property type="project" value="UniProtKB-SubCell"/>
</dbReference>
<evidence type="ECO:0000256" key="3">
    <source>
        <dbReference type="ARBA" id="ARBA00022989"/>
    </source>
</evidence>
<evidence type="ECO:0000256" key="7">
    <source>
        <dbReference type="SAM" id="Phobius"/>
    </source>
</evidence>
<dbReference type="GO" id="GO:0005783">
    <property type="term" value="C:endoplasmic reticulum"/>
    <property type="evidence" value="ECO:0007669"/>
    <property type="project" value="InterPro"/>
</dbReference>
<dbReference type="PANTHER" id="PTHR12883:SF0">
    <property type="entry name" value="PAT COMPLEX SUBUNIT CCDC47"/>
    <property type="match status" value="1"/>
</dbReference>
<evidence type="ECO:0000256" key="5">
    <source>
        <dbReference type="SAM" id="Coils"/>
    </source>
</evidence>
<accession>A0A8K0TMU8</accession>
<sequence length="428" mass="47813">MGFFGGKAAETPIAGGDADFADFVEAPEPVPVDTVVPKANTFAGPASAPANVPFGRWWAIHERHALSEFKMEGAIIAISLVVFLIHLCGASLNRKKAKKWALAHAPVLRAEFASVGFDARATPDVAPAAEKSIREKSLFEFSSYATGRQNVAFADIDLTLTKRFNPMISISETIISFFWDSSPAPRDFMDATIYPFDGKELLSVPSAPGAHELRSKDSKSTFDGFVWAIVAKERMKQTREDRYDLSLTFTKDISKLPNWLSVMSESAEITDLLLTPEVIKAVEDAGDNFDYLIISDQPIVKPKTLEEANNSRKRVFLRYSLPGNNDYSKLTPLFELAIRLPDTLVSTGKLRPEITRKLNKVREEQVSQLRKEADALVAEERAAERERAKKLKRDQELASLDAKAQKKFLDKEREKEQKKMAKKQTMRG</sequence>
<evidence type="ECO:0000256" key="2">
    <source>
        <dbReference type="ARBA" id="ARBA00022692"/>
    </source>
</evidence>
<dbReference type="GO" id="GO:0005509">
    <property type="term" value="F:calcium ion binding"/>
    <property type="evidence" value="ECO:0007669"/>
    <property type="project" value="InterPro"/>
</dbReference>
<evidence type="ECO:0000256" key="4">
    <source>
        <dbReference type="ARBA" id="ARBA00023136"/>
    </source>
</evidence>
<comment type="subcellular location">
    <subcellularLocation>
        <location evidence="1">Membrane</location>
        <topology evidence="1">Single-pass membrane protein</topology>
    </subcellularLocation>
</comment>
<evidence type="ECO:0000313" key="8">
    <source>
        <dbReference type="EMBL" id="KAH7374710.1"/>
    </source>
</evidence>
<evidence type="ECO:0000313" key="9">
    <source>
        <dbReference type="Proteomes" id="UP000813385"/>
    </source>
</evidence>
<dbReference type="InterPro" id="IPR012879">
    <property type="entry name" value="CCDC47"/>
</dbReference>
<organism evidence="8 9">
    <name type="scientific">Plectosphaerella cucumerina</name>
    <dbReference type="NCBI Taxonomy" id="40658"/>
    <lineage>
        <taxon>Eukaryota</taxon>
        <taxon>Fungi</taxon>
        <taxon>Dikarya</taxon>
        <taxon>Ascomycota</taxon>
        <taxon>Pezizomycotina</taxon>
        <taxon>Sordariomycetes</taxon>
        <taxon>Hypocreomycetidae</taxon>
        <taxon>Glomerellales</taxon>
        <taxon>Plectosphaerellaceae</taxon>
        <taxon>Plectosphaerella</taxon>
    </lineage>
</organism>
<dbReference type="OrthoDB" id="10039147at2759"/>
<evidence type="ECO:0000256" key="6">
    <source>
        <dbReference type="SAM" id="MobiDB-lite"/>
    </source>
</evidence>
<evidence type="ECO:0000256" key="1">
    <source>
        <dbReference type="ARBA" id="ARBA00004167"/>
    </source>
</evidence>
<dbReference type="GO" id="GO:0032469">
    <property type="term" value="P:endoplasmic reticulum calcium ion homeostasis"/>
    <property type="evidence" value="ECO:0007669"/>
    <property type="project" value="InterPro"/>
</dbReference>